<evidence type="ECO:0000256" key="3">
    <source>
        <dbReference type="ARBA" id="ARBA00022786"/>
    </source>
</evidence>
<name>A0A199VVV8_ANACO</name>
<dbReference type="Gene3D" id="3.30.200.20">
    <property type="entry name" value="Phosphorylase Kinase, domain 1"/>
    <property type="match status" value="1"/>
</dbReference>
<evidence type="ECO:0000256" key="1">
    <source>
        <dbReference type="ARBA" id="ARBA00000900"/>
    </source>
</evidence>
<feature type="region of interest" description="Disordered" evidence="4">
    <location>
        <begin position="26"/>
        <end position="100"/>
    </location>
</feature>
<dbReference type="EC" id="2.3.2.27" evidence="2"/>
<accession>A0A199VVV8</accession>
<comment type="caution">
    <text evidence="6">The sequence shown here is derived from an EMBL/GenBank/DDBJ whole genome shotgun (WGS) entry which is preliminary data.</text>
</comment>
<evidence type="ECO:0000256" key="2">
    <source>
        <dbReference type="ARBA" id="ARBA00012483"/>
    </source>
</evidence>
<sequence length="228" mass="25430">MSKQAELLECCQIWLVRDGNHISTSGAIREDTETKVENEESQELSIPALEPLTNESEAYAANESEAYATPSSDLESNTTTDESGGEMFSEEAPDRPVKHKSFRNDAAEVQLLWAEVKQLKREVKKLKIRLKNESSIASKGKAVFSEQKLKGVGDNPNPPIPEHVTEFSHSELKRATNNFNRRNIIGEGGYGPVYRGKLRGAVVAIKMLNPKSKQGHPEFQQEVNFLSF</sequence>
<dbReference type="PROSITE" id="PS50011">
    <property type="entry name" value="PROTEIN_KINASE_DOM"/>
    <property type="match status" value="1"/>
</dbReference>
<gene>
    <name evidence="6" type="ORF">ACMD2_06742</name>
</gene>
<dbReference type="InterPro" id="IPR000719">
    <property type="entry name" value="Prot_kinase_dom"/>
</dbReference>
<feature type="compositionally biased region" description="Polar residues" evidence="4">
    <location>
        <begin position="69"/>
        <end position="82"/>
    </location>
</feature>
<dbReference type="EMBL" id="LSRQ01000732">
    <property type="protein sequence ID" value="OAY81128.1"/>
    <property type="molecule type" value="Genomic_DNA"/>
</dbReference>
<dbReference type="GO" id="GO:0005524">
    <property type="term" value="F:ATP binding"/>
    <property type="evidence" value="ECO:0007669"/>
    <property type="project" value="InterPro"/>
</dbReference>
<dbReference type="GO" id="GO:0061630">
    <property type="term" value="F:ubiquitin protein ligase activity"/>
    <property type="evidence" value="ECO:0007669"/>
    <property type="project" value="UniProtKB-EC"/>
</dbReference>
<reference evidence="6 7" key="1">
    <citation type="journal article" date="2016" name="DNA Res.">
        <title>The draft genome of MD-2 pineapple using hybrid error correction of long reads.</title>
        <authorList>
            <person name="Redwan R.M."/>
            <person name="Saidin A."/>
            <person name="Kumar S.V."/>
        </authorList>
    </citation>
    <scope>NUCLEOTIDE SEQUENCE [LARGE SCALE GENOMIC DNA]</scope>
    <source>
        <strain evidence="7">cv. MD2</strain>
        <tissue evidence="6">Leaf</tissue>
    </source>
</reference>
<keyword evidence="3" id="KW-0833">Ubl conjugation pathway</keyword>
<proteinExistence type="predicted"/>
<evidence type="ECO:0000259" key="5">
    <source>
        <dbReference type="PROSITE" id="PS50011"/>
    </source>
</evidence>
<dbReference type="InterPro" id="IPR051348">
    <property type="entry name" value="U-box_ubiquitin_ligases"/>
</dbReference>
<comment type="catalytic activity">
    <reaction evidence="1">
        <text>S-ubiquitinyl-[E2 ubiquitin-conjugating enzyme]-L-cysteine + [acceptor protein]-L-lysine = [E2 ubiquitin-conjugating enzyme]-L-cysteine + N(6)-ubiquitinyl-[acceptor protein]-L-lysine.</text>
        <dbReference type="EC" id="2.3.2.27"/>
    </reaction>
</comment>
<feature type="compositionally biased region" description="Low complexity" evidence="4">
    <location>
        <begin position="54"/>
        <end position="68"/>
    </location>
</feature>
<feature type="compositionally biased region" description="Basic and acidic residues" evidence="4">
    <location>
        <begin position="28"/>
        <end position="38"/>
    </location>
</feature>
<dbReference type="PANTHER" id="PTHR45647">
    <property type="entry name" value="OS02G0152300 PROTEIN"/>
    <property type="match status" value="1"/>
</dbReference>
<dbReference type="GO" id="GO:0004672">
    <property type="term" value="F:protein kinase activity"/>
    <property type="evidence" value="ECO:0007669"/>
    <property type="project" value="InterPro"/>
</dbReference>
<dbReference type="PANTHER" id="PTHR45647:SF18">
    <property type="entry name" value="U-BOX DOMAIN-CONTAINING PROTEIN 33"/>
    <property type="match status" value="1"/>
</dbReference>
<evidence type="ECO:0000313" key="7">
    <source>
        <dbReference type="Proteomes" id="UP000092600"/>
    </source>
</evidence>
<dbReference type="AlphaFoldDB" id="A0A199VVV8"/>
<evidence type="ECO:0000256" key="4">
    <source>
        <dbReference type="SAM" id="MobiDB-lite"/>
    </source>
</evidence>
<protein>
    <recommendedName>
        <fullName evidence="2">RING-type E3 ubiquitin transferase</fullName>
        <ecNumber evidence="2">2.3.2.27</ecNumber>
    </recommendedName>
</protein>
<dbReference type="Proteomes" id="UP000092600">
    <property type="component" value="Unassembled WGS sequence"/>
</dbReference>
<dbReference type="SUPFAM" id="SSF56112">
    <property type="entry name" value="Protein kinase-like (PK-like)"/>
    <property type="match status" value="1"/>
</dbReference>
<evidence type="ECO:0000313" key="6">
    <source>
        <dbReference type="EMBL" id="OAY81128.1"/>
    </source>
</evidence>
<dbReference type="STRING" id="4615.A0A199VVV8"/>
<organism evidence="6 7">
    <name type="scientific">Ananas comosus</name>
    <name type="common">Pineapple</name>
    <name type="synonym">Ananas ananas</name>
    <dbReference type="NCBI Taxonomy" id="4615"/>
    <lineage>
        <taxon>Eukaryota</taxon>
        <taxon>Viridiplantae</taxon>
        <taxon>Streptophyta</taxon>
        <taxon>Embryophyta</taxon>
        <taxon>Tracheophyta</taxon>
        <taxon>Spermatophyta</taxon>
        <taxon>Magnoliopsida</taxon>
        <taxon>Liliopsida</taxon>
        <taxon>Poales</taxon>
        <taxon>Bromeliaceae</taxon>
        <taxon>Bromelioideae</taxon>
        <taxon>Ananas</taxon>
    </lineage>
</organism>
<dbReference type="InterPro" id="IPR011009">
    <property type="entry name" value="Kinase-like_dom_sf"/>
</dbReference>
<feature type="domain" description="Protein kinase" evidence="5">
    <location>
        <begin position="179"/>
        <end position="228"/>
    </location>
</feature>